<gene>
    <name evidence="2" type="ORF">IPJ89_00230</name>
</gene>
<dbReference type="AlphaFoldDB" id="A0A7T9I1Q7"/>
<organism evidence="2">
    <name type="scientific">Candidatus Iainarchaeum sp</name>
    <dbReference type="NCBI Taxonomy" id="3101447"/>
    <lineage>
        <taxon>Archaea</taxon>
        <taxon>Candidatus Iainarchaeota</taxon>
        <taxon>Candidatus Iainarchaeia</taxon>
        <taxon>Candidatus Iainarchaeales</taxon>
        <taxon>Candidatus Iainarchaeaceae</taxon>
        <taxon>Candidatus Iainarchaeum</taxon>
    </lineage>
</organism>
<evidence type="ECO:0000313" key="2">
    <source>
        <dbReference type="EMBL" id="QQR92660.1"/>
    </source>
</evidence>
<feature type="transmembrane region" description="Helical" evidence="1">
    <location>
        <begin position="209"/>
        <end position="228"/>
    </location>
</feature>
<keyword evidence="1" id="KW-0812">Transmembrane</keyword>
<sequence>MPAQSNTADASTPSSGEPSIIEIIRNMVAEGESEEAILQTLAQLGIDQKKSQRLLLLAQADTFALLRSEIGKVVKQEIETQKNDMRSFMQTEAKSSVEGLRGALTQSVKQDLVAYENQITNQSRSFQSQISDTVQKFTELSERVRITLNTLGKDVQQIKADQDELRLKGISSKNRIISTIVLIIGILFVLADLALFVLNFGSALTIDSVIIFIVMALVGVTMMFVATLV</sequence>
<reference evidence="2" key="1">
    <citation type="submission" date="2020-11" db="EMBL/GenBank/DDBJ databases">
        <title>Connecting structure to function with the recovery of over 1000 high-quality activated sludge metagenome-assembled genomes encoding full-length rRNA genes using long-read sequencing.</title>
        <authorList>
            <person name="Singleton C.M."/>
            <person name="Petriglieri F."/>
            <person name="Kristensen J.M."/>
            <person name="Kirkegaard R.H."/>
            <person name="Michaelsen T.Y."/>
            <person name="Andersen M.H."/>
            <person name="Karst S.M."/>
            <person name="Dueholm M.S."/>
            <person name="Nielsen P.H."/>
            <person name="Albertsen M."/>
        </authorList>
    </citation>
    <scope>NUCLEOTIDE SEQUENCE</scope>
    <source>
        <strain evidence="2">Fred_18-Q3-R57-64_BAT3C.431</strain>
    </source>
</reference>
<dbReference type="Proteomes" id="UP000596004">
    <property type="component" value="Chromosome"/>
</dbReference>
<dbReference type="EMBL" id="CP064981">
    <property type="protein sequence ID" value="QQR92660.1"/>
    <property type="molecule type" value="Genomic_DNA"/>
</dbReference>
<proteinExistence type="predicted"/>
<evidence type="ECO:0000256" key="1">
    <source>
        <dbReference type="SAM" id="Phobius"/>
    </source>
</evidence>
<keyword evidence="1" id="KW-0472">Membrane</keyword>
<name>A0A7T9I1Q7_9ARCH</name>
<accession>A0A7T9I1Q7</accession>
<feature type="transmembrane region" description="Helical" evidence="1">
    <location>
        <begin position="176"/>
        <end position="197"/>
    </location>
</feature>
<protein>
    <submittedName>
        <fullName evidence="2">Uncharacterized protein</fullName>
    </submittedName>
</protein>
<keyword evidence="1" id="KW-1133">Transmembrane helix</keyword>